<evidence type="ECO:0000313" key="9">
    <source>
        <dbReference type="EMBL" id="MRH77862.1"/>
    </source>
</evidence>
<keyword evidence="6 9" id="KW-0067">ATP-binding</keyword>
<dbReference type="RefSeq" id="WP_369691931.1">
    <property type="nucleotide sequence ID" value="NZ_WJPP01000002.1"/>
</dbReference>
<keyword evidence="4" id="KW-1003">Cell membrane</keyword>
<evidence type="ECO:0000256" key="6">
    <source>
        <dbReference type="ARBA" id="ARBA00022840"/>
    </source>
</evidence>
<dbReference type="InterPro" id="IPR017871">
    <property type="entry name" value="ABC_transporter-like_CS"/>
</dbReference>
<proteinExistence type="inferred from homology"/>
<dbReference type="Pfam" id="PF00005">
    <property type="entry name" value="ABC_tran"/>
    <property type="match status" value="1"/>
</dbReference>
<evidence type="ECO:0000256" key="7">
    <source>
        <dbReference type="ARBA" id="ARBA00023136"/>
    </source>
</evidence>
<dbReference type="GO" id="GO:0005524">
    <property type="term" value="F:ATP binding"/>
    <property type="evidence" value="ECO:0007669"/>
    <property type="project" value="UniProtKB-KW"/>
</dbReference>
<keyword evidence="5" id="KW-0547">Nucleotide-binding</keyword>
<dbReference type="SMART" id="SM00382">
    <property type="entry name" value="AAA"/>
    <property type="match status" value="1"/>
</dbReference>
<dbReference type="PANTHER" id="PTHR43166:SF9">
    <property type="entry name" value="GLUTAMATE_ASPARTATE IMPORT ATP-BINDING PROTEIN GLTL"/>
    <property type="match status" value="1"/>
</dbReference>
<evidence type="ECO:0000256" key="4">
    <source>
        <dbReference type="ARBA" id="ARBA00022475"/>
    </source>
</evidence>
<reference evidence="9 10" key="1">
    <citation type="submission" date="2019-11" db="EMBL/GenBank/DDBJ databases">
        <authorList>
            <person name="Zhang X.Y."/>
        </authorList>
    </citation>
    <scope>NUCLEOTIDE SEQUENCE [LARGE SCALE GENOMIC DNA]</scope>
    <source>
        <strain evidence="9 10">C176</strain>
    </source>
</reference>
<keyword evidence="3" id="KW-0813">Transport</keyword>
<comment type="caution">
    <text evidence="9">The sequence shown here is derived from an EMBL/GenBank/DDBJ whole genome shotgun (WGS) entry which is preliminary data.</text>
</comment>
<dbReference type="PROSITE" id="PS00211">
    <property type="entry name" value="ABC_TRANSPORTER_1"/>
    <property type="match status" value="1"/>
</dbReference>
<accession>A0A6N7QP87</accession>
<dbReference type="Proteomes" id="UP000433788">
    <property type="component" value="Unassembled WGS sequence"/>
</dbReference>
<evidence type="ECO:0000256" key="3">
    <source>
        <dbReference type="ARBA" id="ARBA00022448"/>
    </source>
</evidence>
<evidence type="ECO:0000256" key="2">
    <source>
        <dbReference type="ARBA" id="ARBA00005417"/>
    </source>
</evidence>
<name>A0A6N7QP87_9GAMM</name>
<evidence type="ECO:0000256" key="1">
    <source>
        <dbReference type="ARBA" id="ARBA00004417"/>
    </source>
</evidence>
<dbReference type="SUPFAM" id="SSF52540">
    <property type="entry name" value="P-loop containing nucleoside triphosphate hydrolases"/>
    <property type="match status" value="1"/>
</dbReference>
<dbReference type="InterPro" id="IPR050086">
    <property type="entry name" value="MetN_ABC_transporter-like"/>
</dbReference>
<dbReference type="PROSITE" id="PS50893">
    <property type="entry name" value="ABC_TRANSPORTER_2"/>
    <property type="match status" value="1"/>
</dbReference>
<evidence type="ECO:0000259" key="8">
    <source>
        <dbReference type="PROSITE" id="PS50893"/>
    </source>
</evidence>
<feature type="domain" description="ABC transporter" evidence="8">
    <location>
        <begin position="10"/>
        <end position="229"/>
    </location>
</feature>
<gene>
    <name evidence="9" type="ORF">GH984_04010</name>
</gene>
<dbReference type="AlphaFoldDB" id="A0A6N7QP87"/>
<dbReference type="InterPro" id="IPR003593">
    <property type="entry name" value="AAA+_ATPase"/>
</dbReference>
<evidence type="ECO:0000313" key="10">
    <source>
        <dbReference type="Proteomes" id="UP000433788"/>
    </source>
</evidence>
<dbReference type="InterPro" id="IPR027417">
    <property type="entry name" value="P-loop_NTPase"/>
</dbReference>
<dbReference type="GO" id="GO:0016887">
    <property type="term" value="F:ATP hydrolysis activity"/>
    <property type="evidence" value="ECO:0007669"/>
    <property type="project" value="InterPro"/>
</dbReference>
<protein>
    <submittedName>
        <fullName evidence="9">ATP-binding cassette domain-containing protein</fullName>
    </submittedName>
</protein>
<dbReference type="InterPro" id="IPR003439">
    <property type="entry name" value="ABC_transporter-like_ATP-bd"/>
</dbReference>
<keyword evidence="10" id="KW-1185">Reference proteome</keyword>
<sequence length="229" mass="24649">MGVPQKTLPIVFEGVTFAPSGVSLLGPLDFQLNAGQRTVIVGPNGAGKSLLLRLCHGLLKPTAGQIRCGDGAEAKSPEYTAVRQRQAMVFQRPILLRRSVWANALYSLKLRGIPKDQARVETTAALSLFGLEALAKRSARHLSGGEQQRLALARAWVLKPEVLFLDEPTSALDPDATVAVEAAIDQFHANGSKVVMVTHSVSQARRMADECLLLERGQIVKKGPVAEVL</sequence>
<dbReference type="EMBL" id="WJPP01000002">
    <property type="protein sequence ID" value="MRH77862.1"/>
    <property type="molecule type" value="Genomic_DNA"/>
</dbReference>
<dbReference type="GO" id="GO:0005886">
    <property type="term" value="C:plasma membrane"/>
    <property type="evidence" value="ECO:0007669"/>
    <property type="project" value="UniProtKB-SubCell"/>
</dbReference>
<dbReference type="Gene3D" id="3.40.50.300">
    <property type="entry name" value="P-loop containing nucleotide triphosphate hydrolases"/>
    <property type="match status" value="1"/>
</dbReference>
<evidence type="ECO:0000256" key="5">
    <source>
        <dbReference type="ARBA" id="ARBA00022741"/>
    </source>
</evidence>
<comment type="subcellular location">
    <subcellularLocation>
        <location evidence="1">Cell inner membrane</location>
        <topology evidence="1">Peripheral membrane protein</topology>
    </subcellularLocation>
</comment>
<organism evidence="9 10">
    <name type="scientific">Spiribacter salilacus</name>
    <dbReference type="NCBI Taxonomy" id="2664894"/>
    <lineage>
        <taxon>Bacteria</taxon>
        <taxon>Pseudomonadati</taxon>
        <taxon>Pseudomonadota</taxon>
        <taxon>Gammaproteobacteria</taxon>
        <taxon>Chromatiales</taxon>
        <taxon>Ectothiorhodospiraceae</taxon>
        <taxon>Spiribacter</taxon>
    </lineage>
</organism>
<keyword evidence="7" id="KW-0472">Membrane</keyword>
<comment type="similarity">
    <text evidence="2">Belongs to the ABC transporter superfamily.</text>
</comment>
<dbReference type="PANTHER" id="PTHR43166">
    <property type="entry name" value="AMINO ACID IMPORT ATP-BINDING PROTEIN"/>
    <property type="match status" value="1"/>
</dbReference>